<accession>A0A484N742</accession>
<name>A0A484N742_9ASTE</name>
<protein>
    <recommendedName>
        <fullName evidence="1">DUF3730 domain-containing protein</fullName>
    </recommendedName>
</protein>
<dbReference type="SUPFAM" id="SSF48371">
    <property type="entry name" value="ARM repeat"/>
    <property type="match status" value="2"/>
</dbReference>
<dbReference type="OrthoDB" id="6125419at2759"/>
<dbReference type="Proteomes" id="UP000595140">
    <property type="component" value="Unassembled WGS sequence"/>
</dbReference>
<evidence type="ECO:0000259" key="1">
    <source>
        <dbReference type="Pfam" id="PF12530"/>
    </source>
</evidence>
<dbReference type="InterPro" id="IPR016024">
    <property type="entry name" value="ARM-type_fold"/>
</dbReference>
<dbReference type="InterPro" id="IPR022542">
    <property type="entry name" value="FOCAD/RST1_DUF3730"/>
</dbReference>
<organism evidence="2 3">
    <name type="scientific">Cuscuta campestris</name>
    <dbReference type="NCBI Taxonomy" id="132261"/>
    <lineage>
        <taxon>Eukaryota</taxon>
        <taxon>Viridiplantae</taxon>
        <taxon>Streptophyta</taxon>
        <taxon>Embryophyta</taxon>
        <taxon>Tracheophyta</taxon>
        <taxon>Spermatophyta</taxon>
        <taxon>Magnoliopsida</taxon>
        <taxon>eudicotyledons</taxon>
        <taxon>Gunneridae</taxon>
        <taxon>Pentapetalae</taxon>
        <taxon>asterids</taxon>
        <taxon>lamiids</taxon>
        <taxon>Solanales</taxon>
        <taxon>Convolvulaceae</taxon>
        <taxon>Cuscuteae</taxon>
        <taxon>Cuscuta</taxon>
        <taxon>Cuscuta subgen. Grammica</taxon>
        <taxon>Cuscuta sect. Cleistogrammica</taxon>
    </lineage>
</organism>
<dbReference type="PANTHER" id="PTHR16212">
    <property type="entry name" value="FOCADHESIN FAMILY MEMBER"/>
    <property type="match status" value="1"/>
</dbReference>
<dbReference type="GO" id="GO:0060147">
    <property type="term" value="P:regulation of post-transcriptional gene silencing"/>
    <property type="evidence" value="ECO:0007669"/>
    <property type="project" value="InterPro"/>
</dbReference>
<reference evidence="2 3" key="1">
    <citation type="submission" date="2018-04" db="EMBL/GenBank/DDBJ databases">
        <authorList>
            <person name="Vogel A."/>
        </authorList>
    </citation>
    <scope>NUCLEOTIDE SEQUENCE [LARGE SCALE GENOMIC DNA]</scope>
</reference>
<dbReference type="Pfam" id="PF12530">
    <property type="entry name" value="DUF3730"/>
    <property type="match status" value="2"/>
</dbReference>
<evidence type="ECO:0000313" key="2">
    <source>
        <dbReference type="EMBL" id="VFQ96870.1"/>
    </source>
</evidence>
<feature type="domain" description="DUF3730" evidence="1">
    <location>
        <begin position="83"/>
        <end position="359"/>
    </location>
</feature>
<dbReference type="InterPro" id="IPR045163">
    <property type="entry name" value="Focadhesin/RST1"/>
</dbReference>
<keyword evidence="3" id="KW-1185">Reference proteome</keyword>
<evidence type="ECO:0000313" key="3">
    <source>
        <dbReference type="Proteomes" id="UP000595140"/>
    </source>
</evidence>
<dbReference type="PANTHER" id="PTHR16212:SF4">
    <property type="entry name" value="FOCADHESIN"/>
    <property type="match status" value="1"/>
</dbReference>
<dbReference type="EMBL" id="OOIL02006271">
    <property type="protein sequence ID" value="VFQ96870.1"/>
    <property type="molecule type" value="Genomic_DNA"/>
</dbReference>
<feature type="domain" description="DUF3730" evidence="1">
    <location>
        <begin position="548"/>
        <end position="766"/>
    </location>
</feature>
<sequence length="1861" mass="207032">MDSSYASLWEKTRIPQPSFQKLAVISIFEKLRSAPPHLGPDSLPGTEAITQCLHSASPAVLDQSVRELCRLVRDSKLDLSRGLLELQSALEATASRFVTLFVKGLGFLVLLGFRNNSHSFHFNAPETHPFVMILSSRKEVHPELVRQVLILLSEGKQRRMLEACQFLTPFLNYAIVRASSAASLAFFVRNLVSSIASLCCSLSQEAVPIIKLLIGRIKYFPCRNEDDLTEIFYLVECIVDAWSMVLRQLVRMGLVFHYNNYSHVHEAQLCSVELLDAIFSLHDDLLQPAGSLEYILEISRRLLDVQKDLGLSFLPELSSAIPFLIIRLVYSELEHEQLSAVKLLSFIFSWKNGSGKTGHRSPCILHEELLCIFPVINLVHSPSKSVKQEAIKLLSVLRKLSIDSFVLSSTVVSNEWKLPSISTAAHFALRLLQNLWLQDQASLPSHFYLNVAPVDESSTNKKNIAKSWASMLNEYMMLIISRRKSPLSISGSHEKLLTEMPSLLSGITCVLLLHRTLGQSAVDLLAACSQVDPKLGMPLWLVMLFYTHMFSEKDISSPALPLKLLGMLPSLASHSAMLPLVIQTILPMLQKEAQPVLYASAMRLICKAWECNDRVFGSLQGVLLAKKFTEFACEREICISMALSIRNVCRKDPDRGVDLILSVEACIEHQDCLIQSLGLESLAHLCEADVVDFYTAWDAIAKHVLNYFGNATVACSLCHLLRWGALDSESYPEPALGVVKLLWEIGNSKIVGVGWMKARASAFVALTHYEVGQFQRSIPKFNDRNLEFLTSEVDLDVLKALKGFEVKIIRHEHITRRRLVKQKKLPKGKIEKLIDVFPKVMITSGSDRVPRELPGAALFCLSFNHEGLNFPRTPEKALQDVQDKYKNAVVEIVDSLQLSRNVLIALLALQSWKPFMRRWLRARLILLDTKVHSTVSDRTSIAAKEILKNLIEVGKKSPPRSAENIGLAIGALCSVLPLSDHVIKSTASKFLLGWLFQHEHEYRQWSAAISLGLISSCLHVTDHKLKIEYINALLEVLSMSKSILVKGACGVGLGFSCQDLLTKSEAEDSSHLGRGTLRAEEVKLLKKIIGSLSQLISPLTHSSVDFLKNAFSWLQLGSDDFDSNVTPKVLEQSSDSFKDDVWGTAGLILGLGSSAGAIYRAGGYDAVLNLKSLLLSWIPNLNPSVPFSAASAECELMLSTGACLAAPMVMVFCHRVELIDGTQMEQLVGCYKKLISQLVPVQRFSTLHQSLLLASCVGAGSLLGAISNGSLHALKVELVKDLLDLFRKSYSNPNHPLVHLGAVIGAVNALGAGAKLLIPDHPSCSLYVIDDQKESPFINGPLLSNPALEPYLTSMVQEIFLLAQNSDTDQLKQYAAWAVSFLWHSLHFQEPHNKETTVGDEDIKNVSHSFPEDSTVLRLSLWLKNLQYTGRGKVVHVNTVAMVMHCLAHAPRLPSLDWGIIIRRCMQYEGEVAEMLFQDVTFEKGLLREECLLFSLSHANQFDQILIFLDELCDLARMRALEPTLQSCILVYLADLSKIFSGSRVLKLFNDLANFLSWLVSSGQLSPDQKSSLRSSCWRGLNKCLEESSLDTLSYKSEIENCMEILFHALPQFPNVGSKQLSQANISGEWSEAIRCLAKSQQGWLLNLLQIPEVSHNEANDHSETVKKILVKSRLVQTGSISLSELGKLQSYMLNHRCEVIWDALLGIIETLQYIDGSAKRQWLVNAMQISCVSRFPSTALGFIGLLCGSCCRYMPVLVVDQMAVLSDLPITLTSLLLDSQWAVVAESVVSHIWSLTIRVHEWAKCIADGMCSVKQPPIDNSENGMATFLFRVLHHSCVSLKQYLSPDEQLELANMESTNL</sequence>
<gene>
    <name evidence="2" type="ORF">CCAM_LOCUS38646</name>
</gene>
<proteinExistence type="predicted"/>